<organism evidence="4 5">
    <name type="scientific">Mucilaginibacter terrenus</name>
    <dbReference type="NCBI Taxonomy" id="2482727"/>
    <lineage>
        <taxon>Bacteria</taxon>
        <taxon>Pseudomonadati</taxon>
        <taxon>Bacteroidota</taxon>
        <taxon>Sphingobacteriia</taxon>
        <taxon>Sphingobacteriales</taxon>
        <taxon>Sphingobacteriaceae</taxon>
        <taxon>Mucilaginibacter</taxon>
    </lineage>
</organism>
<keyword evidence="2" id="KW-0067">ATP-binding</keyword>
<evidence type="ECO:0000256" key="1">
    <source>
        <dbReference type="ARBA" id="ARBA00022741"/>
    </source>
</evidence>
<dbReference type="InterPro" id="IPR027417">
    <property type="entry name" value="P-loop_NTPase"/>
</dbReference>
<dbReference type="Gene3D" id="3.40.50.300">
    <property type="entry name" value="P-loop containing nucleotide triphosphate hydrolases"/>
    <property type="match status" value="1"/>
</dbReference>
<keyword evidence="1" id="KW-0547">Nucleotide-binding</keyword>
<reference evidence="4 5" key="1">
    <citation type="submission" date="2018-08" db="EMBL/GenBank/DDBJ databases">
        <title>Mucilaginibacter terrae sp. nov., isolated from manganese diggings.</title>
        <authorList>
            <person name="Huang Y."/>
            <person name="Zhou Z."/>
        </authorList>
    </citation>
    <scope>NUCLEOTIDE SEQUENCE [LARGE SCALE GENOMIC DNA]</scope>
    <source>
        <strain evidence="4 5">ZH6</strain>
    </source>
</reference>
<protein>
    <recommendedName>
        <fullName evidence="3">Zeta toxin domain-containing protein</fullName>
    </recommendedName>
</protein>
<dbReference type="PANTHER" id="PTHR39206">
    <property type="entry name" value="SLL8004 PROTEIN"/>
    <property type="match status" value="1"/>
</dbReference>
<keyword evidence="5" id="KW-1185">Reference proteome</keyword>
<evidence type="ECO:0000313" key="4">
    <source>
        <dbReference type="EMBL" id="RFZ82668.1"/>
    </source>
</evidence>
<dbReference type="GO" id="GO:0005524">
    <property type="term" value="F:ATP binding"/>
    <property type="evidence" value="ECO:0007669"/>
    <property type="project" value="UniProtKB-KW"/>
</dbReference>
<comment type="caution">
    <text evidence="4">The sequence shown here is derived from an EMBL/GenBank/DDBJ whole genome shotgun (WGS) entry which is preliminary data.</text>
</comment>
<feature type="domain" description="Zeta toxin" evidence="3">
    <location>
        <begin position="2"/>
        <end position="147"/>
    </location>
</feature>
<dbReference type="InterPro" id="IPR010488">
    <property type="entry name" value="Zeta_toxin_domain"/>
</dbReference>
<dbReference type="EMBL" id="QWDE01000002">
    <property type="protein sequence ID" value="RFZ82668.1"/>
    <property type="molecule type" value="Genomic_DNA"/>
</dbReference>
<dbReference type="GO" id="GO:0016301">
    <property type="term" value="F:kinase activity"/>
    <property type="evidence" value="ECO:0007669"/>
    <property type="project" value="InterPro"/>
</dbReference>
<dbReference type="SUPFAM" id="SSF52540">
    <property type="entry name" value="P-loop containing nucleoside triphosphate hydrolases"/>
    <property type="match status" value="1"/>
</dbReference>
<dbReference type="PANTHER" id="PTHR39206:SF1">
    <property type="entry name" value="SLL8004 PROTEIN"/>
    <property type="match status" value="1"/>
</dbReference>
<gene>
    <name evidence="4" type="ORF">DYU05_10815</name>
</gene>
<evidence type="ECO:0000259" key="3">
    <source>
        <dbReference type="Pfam" id="PF06414"/>
    </source>
</evidence>
<dbReference type="Proteomes" id="UP000260823">
    <property type="component" value="Unassembled WGS sequence"/>
</dbReference>
<accession>A0A3E2NNV6</accession>
<dbReference type="RefSeq" id="WP_117383071.1">
    <property type="nucleotide sequence ID" value="NZ_QWDE01000002.1"/>
</dbReference>
<dbReference type="OrthoDB" id="9791543at2"/>
<dbReference type="AlphaFoldDB" id="A0A3E2NNV6"/>
<sequence>MPVFTVVAGPNGAGKSTFSTFFSRPGTLIFDPDIEKFKIEKQFPDIAEEALESAVNRVYLNFQTKALGTGLHLTVETNLRNDFLSESAELFKSAGYETRLIYLLLPDIAASMDRVALRVKQKGHFVDAASIKINFEQGPQNMLKISNYFDGVMLLSGINSNLAINTQPQLLLTLKNGKVVFKEQLIPDWCKDMVEFTEVAVANEQKPNRPKR</sequence>
<evidence type="ECO:0000313" key="5">
    <source>
        <dbReference type="Proteomes" id="UP000260823"/>
    </source>
</evidence>
<name>A0A3E2NNV6_9SPHI</name>
<evidence type="ECO:0000256" key="2">
    <source>
        <dbReference type="ARBA" id="ARBA00022840"/>
    </source>
</evidence>
<proteinExistence type="predicted"/>
<dbReference type="Pfam" id="PF06414">
    <property type="entry name" value="Zeta_toxin"/>
    <property type="match status" value="1"/>
</dbReference>